<dbReference type="InterPro" id="IPR036259">
    <property type="entry name" value="MFS_trans_sf"/>
</dbReference>
<evidence type="ECO:0000256" key="5">
    <source>
        <dbReference type="ARBA" id="ARBA00023136"/>
    </source>
</evidence>
<dbReference type="CDD" id="cd06173">
    <property type="entry name" value="MFS_MefA_like"/>
    <property type="match status" value="1"/>
</dbReference>
<feature type="transmembrane region" description="Helical" evidence="6">
    <location>
        <begin position="349"/>
        <end position="371"/>
    </location>
</feature>
<evidence type="ECO:0000256" key="4">
    <source>
        <dbReference type="ARBA" id="ARBA00022989"/>
    </source>
</evidence>
<dbReference type="PANTHER" id="PTHR23513:SF6">
    <property type="entry name" value="MAJOR FACILITATOR SUPERFAMILY ASSOCIATED DOMAIN-CONTAINING PROTEIN"/>
    <property type="match status" value="1"/>
</dbReference>
<keyword evidence="3 6" id="KW-0812">Transmembrane</keyword>
<feature type="transmembrane region" description="Helical" evidence="6">
    <location>
        <begin position="314"/>
        <end position="337"/>
    </location>
</feature>
<keyword evidence="5 6" id="KW-0472">Membrane</keyword>
<accession>A0ABW5I8H5</accession>
<evidence type="ECO:0000259" key="7">
    <source>
        <dbReference type="PROSITE" id="PS50850"/>
    </source>
</evidence>
<sequence length="414" mass="43505">MSVPESTLPVPLRRNRDFLLLWTGAGATMLGARITAIAYPMLVLWHTGSAVEAGVVGFAAQLPNLLVQIPGGLLVDRYDRRRMMIACDVGCLLATASVAVVVAAGGFWLPQLVLVAFVQAAFAVIYQLAERAGVRNLVPAEQLPAALTQNEARGRAAGLLGQPAGSALFGLLRWAPFAATAVTHLLSLVSLLLIRKPLRSETTRARRPWRHELAEGVAWTWRQRFLRVVLTLIAVSNIPFQVVPLALMVLVRDSGSSPAVIGLVTGVGGVGGLIGAVNGTWWMRRLNLNAIVVGGLAVWALLMAFVAFTSGLVLLSALFAAIAYVGGLFNVCGGVYTVRITPDELMGRVGGVATFVSSGTNALGPLVGGVLLDSWGTGRTVGAMSIVMALLAVAAVLSPTVRTVSGTEHGRRLV</sequence>
<evidence type="ECO:0000256" key="1">
    <source>
        <dbReference type="ARBA" id="ARBA00004651"/>
    </source>
</evidence>
<dbReference type="InterPro" id="IPR011701">
    <property type="entry name" value="MFS"/>
</dbReference>
<dbReference type="Pfam" id="PF07690">
    <property type="entry name" value="MFS_1"/>
    <property type="match status" value="1"/>
</dbReference>
<keyword evidence="2" id="KW-1003">Cell membrane</keyword>
<feature type="transmembrane region" description="Helical" evidence="6">
    <location>
        <begin position="257"/>
        <end position="276"/>
    </location>
</feature>
<dbReference type="RefSeq" id="WP_344277106.1">
    <property type="nucleotide sequence ID" value="NZ_BAAAHV010000012.1"/>
</dbReference>
<evidence type="ECO:0000256" key="2">
    <source>
        <dbReference type="ARBA" id="ARBA00022475"/>
    </source>
</evidence>
<name>A0ABW5I8H5_9PSEU</name>
<dbReference type="Gene3D" id="1.20.1250.20">
    <property type="entry name" value="MFS general substrate transporter like domains"/>
    <property type="match status" value="1"/>
</dbReference>
<dbReference type="InterPro" id="IPR020846">
    <property type="entry name" value="MFS_dom"/>
</dbReference>
<feature type="transmembrane region" description="Helical" evidence="6">
    <location>
        <begin position="87"/>
        <end position="109"/>
    </location>
</feature>
<feature type="transmembrane region" description="Helical" evidence="6">
    <location>
        <begin position="383"/>
        <end position="404"/>
    </location>
</feature>
<proteinExistence type="predicted"/>
<protein>
    <submittedName>
        <fullName evidence="8">MFS transporter</fullName>
    </submittedName>
</protein>
<keyword evidence="9" id="KW-1185">Reference proteome</keyword>
<gene>
    <name evidence="8" type="ORF">ACFSUT_32980</name>
</gene>
<feature type="transmembrane region" description="Helical" evidence="6">
    <location>
        <begin position="54"/>
        <end position="75"/>
    </location>
</feature>
<dbReference type="EMBL" id="JBHUKQ010000015">
    <property type="protein sequence ID" value="MFD2485130.1"/>
    <property type="molecule type" value="Genomic_DNA"/>
</dbReference>
<comment type="subcellular location">
    <subcellularLocation>
        <location evidence="1">Cell membrane</location>
        <topology evidence="1">Multi-pass membrane protein</topology>
    </subcellularLocation>
</comment>
<comment type="caution">
    <text evidence="8">The sequence shown here is derived from an EMBL/GenBank/DDBJ whole genome shotgun (WGS) entry which is preliminary data.</text>
</comment>
<evidence type="ECO:0000313" key="8">
    <source>
        <dbReference type="EMBL" id="MFD2485130.1"/>
    </source>
</evidence>
<feature type="transmembrane region" description="Helical" evidence="6">
    <location>
        <begin position="174"/>
        <end position="194"/>
    </location>
</feature>
<dbReference type="Proteomes" id="UP001597542">
    <property type="component" value="Unassembled WGS sequence"/>
</dbReference>
<keyword evidence="4 6" id="KW-1133">Transmembrane helix</keyword>
<dbReference type="PROSITE" id="PS50850">
    <property type="entry name" value="MFS"/>
    <property type="match status" value="1"/>
</dbReference>
<feature type="transmembrane region" description="Helical" evidence="6">
    <location>
        <begin position="20"/>
        <end position="42"/>
    </location>
</feature>
<dbReference type="SUPFAM" id="SSF103473">
    <property type="entry name" value="MFS general substrate transporter"/>
    <property type="match status" value="1"/>
</dbReference>
<evidence type="ECO:0000313" key="9">
    <source>
        <dbReference type="Proteomes" id="UP001597542"/>
    </source>
</evidence>
<reference evidence="9" key="1">
    <citation type="journal article" date="2019" name="Int. J. Syst. Evol. Microbiol.">
        <title>The Global Catalogue of Microorganisms (GCM) 10K type strain sequencing project: providing services to taxonomists for standard genome sequencing and annotation.</title>
        <authorList>
            <consortium name="The Broad Institute Genomics Platform"/>
            <consortium name="The Broad Institute Genome Sequencing Center for Infectious Disease"/>
            <person name="Wu L."/>
            <person name="Ma J."/>
        </authorList>
    </citation>
    <scope>NUCLEOTIDE SEQUENCE [LARGE SCALE GENOMIC DNA]</scope>
    <source>
        <strain evidence="9">CGMCC 4.7638</strain>
    </source>
</reference>
<evidence type="ECO:0000256" key="6">
    <source>
        <dbReference type="SAM" id="Phobius"/>
    </source>
</evidence>
<dbReference type="PANTHER" id="PTHR23513">
    <property type="entry name" value="INTEGRAL MEMBRANE EFFLUX PROTEIN-RELATED"/>
    <property type="match status" value="1"/>
</dbReference>
<feature type="transmembrane region" description="Helical" evidence="6">
    <location>
        <begin position="288"/>
        <end position="308"/>
    </location>
</feature>
<evidence type="ECO:0000256" key="3">
    <source>
        <dbReference type="ARBA" id="ARBA00022692"/>
    </source>
</evidence>
<feature type="domain" description="Major facilitator superfamily (MFS) profile" evidence="7">
    <location>
        <begin position="17"/>
        <end position="406"/>
    </location>
</feature>
<organism evidence="8 9">
    <name type="scientific">Amycolatopsis albidoflavus</name>
    <dbReference type="NCBI Taxonomy" id="102226"/>
    <lineage>
        <taxon>Bacteria</taxon>
        <taxon>Bacillati</taxon>
        <taxon>Actinomycetota</taxon>
        <taxon>Actinomycetes</taxon>
        <taxon>Pseudonocardiales</taxon>
        <taxon>Pseudonocardiaceae</taxon>
        <taxon>Amycolatopsis</taxon>
    </lineage>
</organism>
<feature type="transmembrane region" description="Helical" evidence="6">
    <location>
        <begin position="228"/>
        <end position="251"/>
    </location>
</feature>